<dbReference type="RefSeq" id="WP_209590879.1">
    <property type="nucleotide sequence ID" value="NZ_JAGGMV010000002.1"/>
</dbReference>
<dbReference type="EMBL" id="JAGGMV010000002">
    <property type="protein sequence ID" value="MBP2201388.1"/>
    <property type="molecule type" value="Genomic_DNA"/>
</dbReference>
<dbReference type="GO" id="GO:0016645">
    <property type="term" value="F:oxidoreductase activity, acting on the CH-NH group of donors"/>
    <property type="evidence" value="ECO:0007669"/>
    <property type="project" value="InterPro"/>
</dbReference>
<evidence type="ECO:0000313" key="2">
    <source>
        <dbReference type="EMBL" id="MBP2201388.1"/>
    </source>
</evidence>
<proteinExistence type="predicted"/>
<dbReference type="GO" id="GO:0008168">
    <property type="term" value="F:methyltransferase activity"/>
    <property type="evidence" value="ECO:0007669"/>
    <property type="project" value="UniProtKB-KW"/>
</dbReference>
<dbReference type="Gene3D" id="3.40.50.150">
    <property type="entry name" value="Vaccinia Virus protein VP39"/>
    <property type="match status" value="1"/>
</dbReference>
<gene>
    <name evidence="2" type="ORF">J3E07_000800</name>
</gene>
<dbReference type="InterPro" id="IPR029063">
    <property type="entry name" value="SAM-dependent_MTases_sf"/>
</dbReference>
<sequence>MLPNSKATEIIDKYIRKFLEMLRTQEIKDIHSNGLLELSKNLIDELTSNEIDMLVKTDDGTYTLKSEDTDELMHSRVGALTEGIEKFAIPSMVEMRDSCNILDLCSGMGYNAMACLSKNKNCNIDMVEISKETLFLSLCLDIPLKEHELIKEAYFEFFNNFNDIDIDKDIDKDMVKKESNSKRDVNGNIQVFNDDARVILQKMPNNYYDIVCHDAFSPARDPVLYTVEFLDLMYKKLKDGGMVISYSSSIPFRSALFEIGYNVYEGVSVGRKRGITIAFKGKPIYHTICNNDNAINENKLDKNENDNHNTNNNCELQRISEVDERLIALSPIGIPYYDEKLDKTSEEIIFNRDIMRDEFKNNLSIEGYNEHDSYIYSTKRIKSGKIDEKLLNIQKNSKNSVECINLLKKELFR</sequence>
<dbReference type="SUPFAM" id="SSF53335">
    <property type="entry name" value="S-adenosyl-L-methionine-dependent methyltransferases"/>
    <property type="match status" value="1"/>
</dbReference>
<dbReference type="Proteomes" id="UP000740329">
    <property type="component" value="Unassembled WGS sequence"/>
</dbReference>
<protein>
    <submittedName>
        <fullName evidence="2">tRNA U34 5-methylaminomethyl-2-thiouridine-forming methyltransferase MnmC</fullName>
    </submittedName>
</protein>
<accession>A0A8J7UR40</accession>
<dbReference type="GO" id="GO:0032259">
    <property type="term" value="P:methylation"/>
    <property type="evidence" value="ECO:0007669"/>
    <property type="project" value="UniProtKB-KW"/>
</dbReference>
<comment type="caution">
    <text evidence="2">The sequence shown here is derived from an EMBL/GenBank/DDBJ whole genome shotgun (WGS) entry which is preliminary data.</text>
</comment>
<keyword evidence="2" id="KW-0808">Transferase</keyword>
<reference evidence="2" key="1">
    <citation type="submission" date="2021-03" db="EMBL/GenBank/DDBJ databases">
        <title>Genomic Encyclopedia of Type Strains, Phase IV (KMG-V): Genome sequencing to study the core and pangenomes of soil and plant-associated prokaryotes.</title>
        <authorList>
            <person name="Whitman W."/>
        </authorList>
    </citation>
    <scope>NUCLEOTIDE SEQUENCE</scope>
    <source>
        <strain evidence="2">C4</strain>
    </source>
</reference>
<dbReference type="InterPro" id="IPR008471">
    <property type="entry name" value="MnmC-like_methylTransf"/>
</dbReference>
<dbReference type="PANTHER" id="PTHR39963:SF1">
    <property type="entry name" value="MNMC-LIKE METHYLTRANSFERASE DOMAIN-CONTAINING PROTEIN"/>
    <property type="match status" value="1"/>
</dbReference>
<feature type="domain" description="MnmC-like methyltransferase" evidence="1">
    <location>
        <begin position="185"/>
        <end position="280"/>
    </location>
</feature>
<organism evidence="2 3">
    <name type="scientific">Methanococcus voltae</name>
    <dbReference type="NCBI Taxonomy" id="2188"/>
    <lineage>
        <taxon>Archaea</taxon>
        <taxon>Methanobacteriati</taxon>
        <taxon>Methanobacteriota</taxon>
        <taxon>Methanomada group</taxon>
        <taxon>Methanococci</taxon>
        <taxon>Methanococcales</taxon>
        <taxon>Methanococcaceae</taxon>
        <taxon>Methanococcus</taxon>
    </lineage>
</organism>
<dbReference type="PANTHER" id="PTHR39963">
    <property type="entry name" value="SLL0983 PROTEIN"/>
    <property type="match status" value="1"/>
</dbReference>
<evidence type="ECO:0000313" key="3">
    <source>
        <dbReference type="Proteomes" id="UP000740329"/>
    </source>
</evidence>
<keyword evidence="2" id="KW-0489">Methyltransferase</keyword>
<name>A0A8J7UR40_METVO</name>
<dbReference type="AlphaFoldDB" id="A0A8J7UR40"/>
<evidence type="ECO:0000259" key="1">
    <source>
        <dbReference type="Pfam" id="PF05430"/>
    </source>
</evidence>
<dbReference type="Pfam" id="PF05430">
    <property type="entry name" value="Methyltransf_30"/>
    <property type="match status" value="1"/>
</dbReference>